<dbReference type="EMBL" id="CP017101">
    <property type="protein sequence ID" value="APO66179.1"/>
    <property type="molecule type" value="Genomic_DNA"/>
</dbReference>
<reference evidence="1 2" key="1">
    <citation type="submission" date="2016-09" db="EMBL/GenBank/DDBJ databases">
        <title>The complete genome sequences of Rhizobium gallicum, symbiovars gallicum and phaseoli, symbionts associated to common bean (Phaseolus vulgaris).</title>
        <authorList>
            <person name="Bustos P."/>
            <person name="Santamaria R.I."/>
            <person name="Perez-Carrascal O.M."/>
            <person name="Juarez S."/>
            <person name="Lozano L."/>
            <person name="Martinez-Flores I."/>
            <person name="Martinez-Romero E."/>
            <person name="Cevallos M."/>
            <person name="Romero D."/>
            <person name="Davila G."/>
            <person name="Gonzalez V."/>
        </authorList>
    </citation>
    <scope>NUCLEOTIDE SEQUENCE [LARGE SCALE GENOMIC DNA]</scope>
    <source>
        <strain evidence="1 2">IE4872</strain>
    </source>
</reference>
<sequence length="62" mass="6980">MPSGITFTCPPYRGPAIPAPLQYLRSNLLGGSSYSSDLEETIITTLRQLRREMTQRRGWHSA</sequence>
<evidence type="ECO:0000313" key="1">
    <source>
        <dbReference type="EMBL" id="APO66179.1"/>
    </source>
</evidence>
<evidence type="ECO:0000313" key="2">
    <source>
        <dbReference type="Proteomes" id="UP000184749"/>
    </source>
</evidence>
<accession>A0A1L5NEA4</accession>
<gene>
    <name evidence="1" type="ORF">IE4872_CH00514</name>
</gene>
<proteinExistence type="predicted"/>
<name>A0A1L5NEA4_9HYPH</name>
<protein>
    <submittedName>
        <fullName evidence="1">Uncharacterized protein</fullName>
    </submittedName>
</protein>
<dbReference type="AlphaFoldDB" id="A0A1L5NEA4"/>
<dbReference type="Proteomes" id="UP000184749">
    <property type="component" value="Chromosome"/>
</dbReference>
<organism evidence="1 2">
    <name type="scientific">Rhizobium gallicum</name>
    <dbReference type="NCBI Taxonomy" id="56730"/>
    <lineage>
        <taxon>Bacteria</taxon>
        <taxon>Pseudomonadati</taxon>
        <taxon>Pseudomonadota</taxon>
        <taxon>Alphaproteobacteria</taxon>
        <taxon>Hyphomicrobiales</taxon>
        <taxon>Rhizobiaceae</taxon>
        <taxon>Rhizobium/Agrobacterium group</taxon>
        <taxon>Rhizobium</taxon>
    </lineage>
</organism>